<evidence type="ECO:0000313" key="1">
    <source>
        <dbReference type="EMBL" id="MBK8890427.1"/>
    </source>
</evidence>
<name>A0A9D7LU85_9RHOO</name>
<dbReference type="EMBL" id="JADKBR010000007">
    <property type="protein sequence ID" value="MBK8890427.1"/>
    <property type="molecule type" value="Genomic_DNA"/>
</dbReference>
<organism evidence="1 2">
    <name type="scientific">Candidatus Dechloromonas phosphorivorans</name>
    <dbReference type="NCBI Taxonomy" id="2899244"/>
    <lineage>
        <taxon>Bacteria</taxon>
        <taxon>Pseudomonadati</taxon>
        <taxon>Pseudomonadota</taxon>
        <taxon>Betaproteobacteria</taxon>
        <taxon>Rhodocyclales</taxon>
        <taxon>Azonexaceae</taxon>
        <taxon>Dechloromonas</taxon>
    </lineage>
</organism>
<sequence>MLLLLRPADAFHHLLQDGKIATDEHGHFVEEAGGVHTAHIRLHLNLLLVEPVKNWPMLEYRGELVGVRDVDLIQRGGASMGCRLPGCNGPLEAGNFTLALEAFVEQPADEKHHAIDPGRVAAPGAGYGFTKLAVGVFLKMSALAAAENGHE</sequence>
<reference evidence="1" key="1">
    <citation type="submission" date="2020-10" db="EMBL/GenBank/DDBJ databases">
        <title>Connecting structure to function with the recovery of over 1000 high-quality activated sludge metagenome-assembled genomes encoding full-length rRNA genes using long-read sequencing.</title>
        <authorList>
            <person name="Singleton C.M."/>
            <person name="Petriglieri F."/>
            <person name="Kristensen J.M."/>
            <person name="Kirkegaard R.H."/>
            <person name="Michaelsen T.Y."/>
            <person name="Andersen M.H."/>
            <person name="Karst S.M."/>
            <person name="Dueholm M.S."/>
            <person name="Nielsen P.H."/>
            <person name="Albertsen M."/>
        </authorList>
    </citation>
    <scope>NUCLEOTIDE SEQUENCE</scope>
    <source>
        <strain evidence="1">OdNE_18-Q3-R46-58_BAT3C.305</strain>
    </source>
</reference>
<dbReference type="AlphaFoldDB" id="A0A9D7LU85"/>
<dbReference type="Proteomes" id="UP000808146">
    <property type="component" value="Unassembled WGS sequence"/>
</dbReference>
<proteinExistence type="predicted"/>
<gene>
    <name evidence="1" type="ORF">IPN75_08485</name>
</gene>
<accession>A0A9D7LU85</accession>
<evidence type="ECO:0000313" key="2">
    <source>
        <dbReference type="Proteomes" id="UP000808146"/>
    </source>
</evidence>
<protein>
    <submittedName>
        <fullName evidence="1">Uncharacterized protein</fullName>
    </submittedName>
</protein>
<comment type="caution">
    <text evidence="1">The sequence shown here is derived from an EMBL/GenBank/DDBJ whole genome shotgun (WGS) entry which is preliminary data.</text>
</comment>